<name>A0A422N6H4_TRYRA</name>
<keyword evidence="4" id="KW-1185">Reference proteome</keyword>
<accession>A0A422N6H4</accession>
<dbReference type="VEuPathDB" id="TriTrypDB:TRSC58_06361"/>
<dbReference type="InterPro" id="IPR056000">
    <property type="entry name" value="DUF7578"/>
</dbReference>
<dbReference type="Proteomes" id="UP000283634">
    <property type="component" value="Unassembled WGS sequence"/>
</dbReference>
<feature type="compositionally biased region" description="Basic and acidic residues" evidence="1">
    <location>
        <begin position="1"/>
        <end position="24"/>
    </location>
</feature>
<proteinExistence type="predicted"/>
<dbReference type="AlphaFoldDB" id="A0A422N6H4"/>
<protein>
    <submittedName>
        <fullName evidence="3">Retrotransposon hot spot (RHS) protein</fullName>
    </submittedName>
</protein>
<dbReference type="GeneID" id="40331181"/>
<feature type="region of interest" description="Disordered" evidence="1">
    <location>
        <begin position="1"/>
        <end position="28"/>
    </location>
</feature>
<feature type="domain" description="DUF7578" evidence="2">
    <location>
        <begin position="47"/>
        <end position="110"/>
    </location>
</feature>
<reference evidence="3 4" key="1">
    <citation type="journal article" date="2018" name="BMC Genomics">
        <title>Genomic comparison of Trypanosoma conorhini and Trypanosoma rangeli to Trypanosoma cruzi strains of high and low virulence.</title>
        <authorList>
            <person name="Bradwell K.R."/>
            <person name="Koparde V.N."/>
            <person name="Matveyev A.V."/>
            <person name="Serrano M.G."/>
            <person name="Alves J.M."/>
            <person name="Parikh H."/>
            <person name="Huang B."/>
            <person name="Lee V."/>
            <person name="Espinosa-Alvarez O."/>
            <person name="Ortiz P.A."/>
            <person name="Costa-Martins A.G."/>
            <person name="Teixeira M.M."/>
            <person name="Buck G.A."/>
        </authorList>
    </citation>
    <scope>NUCLEOTIDE SEQUENCE [LARGE SCALE GENOMIC DNA]</scope>
    <source>
        <strain evidence="3 4">AM80</strain>
    </source>
</reference>
<dbReference type="EMBL" id="MKGL01000294">
    <property type="protein sequence ID" value="RNF01036.1"/>
    <property type="molecule type" value="Genomic_DNA"/>
</dbReference>
<sequence length="130" mass="14486">MSERREGESHPTEERPAQRRRVEGAPHQPRWTLVSSIEDVLNVPVSRIRNINLNDFLRSTLCGRGVVPINENVSIENFVAQPRAFIDDGDVLGLILASPSYTAIREEIEDARNAYGARVGHAARLEGVCI</sequence>
<evidence type="ECO:0000259" key="2">
    <source>
        <dbReference type="Pfam" id="PF24466"/>
    </source>
</evidence>
<evidence type="ECO:0000256" key="1">
    <source>
        <dbReference type="SAM" id="MobiDB-lite"/>
    </source>
</evidence>
<organism evidence="3 4">
    <name type="scientific">Trypanosoma rangeli</name>
    <dbReference type="NCBI Taxonomy" id="5698"/>
    <lineage>
        <taxon>Eukaryota</taxon>
        <taxon>Discoba</taxon>
        <taxon>Euglenozoa</taxon>
        <taxon>Kinetoplastea</taxon>
        <taxon>Metakinetoplastina</taxon>
        <taxon>Trypanosomatida</taxon>
        <taxon>Trypanosomatidae</taxon>
        <taxon>Trypanosoma</taxon>
        <taxon>Herpetosoma</taxon>
    </lineage>
</organism>
<evidence type="ECO:0000313" key="3">
    <source>
        <dbReference type="EMBL" id="RNF01036.1"/>
    </source>
</evidence>
<dbReference type="RefSeq" id="XP_029236099.1">
    <property type="nucleotide sequence ID" value="XM_029384050.1"/>
</dbReference>
<dbReference type="OrthoDB" id="252899at2759"/>
<gene>
    <name evidence="3" type="ORF">TraAM80_07248</name>
</gene>
<dbReference type="Pfam" id="PF24466">
    <property type="entry name" value="DUF7578"/>
    <property type="match status" value="1"/>
</dbReference>
<evidence type="ECO:0000313" key="4">
    <source>
        <dbReference type="Proteomes" id="UP000283634"/>
    </source>
</evidence>
<comment type="caution">
    <text evidence="3">The sequence shown here is derived from an EMBL/GenBank/DDBJ whole genome shotgun (WGS) entry which is preliminary data.</text>
</comment>